<keyword evidence="1" id="KW-0378">Hydrolase</keyword>
<dbReference type="SUPFAM" id="SSF56784">
    <property type="entry name" value="HAD-like"/>
    <property type="match status" value="1"/>
</dbReference>
<protein>
    <submittedName>
        <fullName evidence="1">HAD family hydrolase</fullName>
        <ecNumber evidence="1">3.1.3.-</ecNumber>
    </submittedName>
</protein>
<dbReference type="Gene3D" id="3.40.50.1000">
    <property type="entry name" value="HAD superfamily/HAD-like"/>
    <property type="match status" value="1"/>
</dbReference>
<gene>
    <name evidence="1" type="ORF">ACGFZB_17560</name>
</gene>
<dbReference type="EC" id="3.1.3.-" evidence="1"/>
<dbReference type="Proteomes" id="UP001604267">
    <property type="component" value="Unassembled WGS sequence"/>
</dbReference>
<dbReference type="PANTHER" id="PTHR10000">
    <property type="entry name" value="PHOSPHOSERINE PHOSPHATASE"/>
    <property type="match status" value="1"/>
</dbReference>
<dbReference type="RefSeq" id="WP_392818241.1">
    <property type="nucleotide sequence ID" value="NZ_JBICYV010000008.1"/>
</dbReference>
<dbReference type="Gene3D" id="3.30.1240.10">
    <property type="match status" value="1"/>
</dbReference>
<evidence type="ECO:0000313" key="1">
    <source>
        <dbReference type="EMBL" id="MFG3012227.1"/>
    </source>
</evidence>
<comment type="caution">
    <text evidence="1">The sequence shown here is derived from an EMBL/GenBank/DDBJ whole genome shotgun (WGS) entry which is preliminary data.</text>
</comment>
<sequence>MIRFIALDLDGTLIDACDQPYEGVIAGLQTLRQRGVVPVLVSGRTARSFRNLDHLDDLFASLDDEVLLSEGNVRVSRNTDLFESLLTCPPEVLRKLAGAPDIDLIAEWSGEFYATTRRAAVQFAMAYRLPRAQITVAGQAMAEDAPRTTAVTVFRSHVPVRDLVAGLRCDVVTIGPFAAEVVRPLGTSKAVALARQLRRRFGEPDLSRTLAIGDGAADATMLAACAVGVAPRHADPKAVEAAVSHLQDDLASFLYDFRPEGW</sequence>
<accession>A0ABW7B4X6</accession>
<dbReference type="PANTHER" id="PTHR10000:SF8">
    <property type="entry name" value="HAD SUPERFAMILY HYDROLASE-LIKE, TYPE 3"/>
    <property type="match status" value="1"/>
</dbReference>
<organism evidence="1 2">
    <name type="scientific">Streptomyces cinerochromogenes</name>
    <dbReference type="NCBI Taxonomy" id="66422"/>
    <lineage>
        <taxon>Bacteria</taxon>
        <taxon>Bacillati</taxon>
        <taxon>Actinomycetota</taxon>
        <taxon>Actinomycetes</taxon>
        <taxon>Kitasatosporales</taxon>
        <taxon>Streptomycetaceae</taxon>
        <taxon>Streptomyces</taxon>
    </lineage>
</organism>
<evidence type="ECO:0000313" key="2">
    <source>
        <dbReference type="Proteomes" id="UP001604267"/>
    </source>
</evidence>
<name>A0ABW7B4X6_9ACTN</name>
<reference evidence="1 2" key="1">
    <citation type="submission" date="2024-10" db="EMBL/GenBank/DDBJ databases">
        <title>The Natural Products Discovery Center: Release of the First 8490 Sequenced Strains for Exploring Actinobacteria Biosynthetic Diversity.</title>
        <authorList>
            <person name="Kalkreuter E."/>
            <person name="Kautsar S.A."/>
            <person name="Yang D."/>
            <person name="Bader C.D."/>
            <person name="Teijaro C.N."/>
            <person name="Fluegel L."/>
            <person name="Davis C.M."/>
            <person name="Simpson J.R."/>
            <person name="Lauterbach L."/>
            <person name="Steele A.D."/>
            <person name="Gui C."/>
            <person name="Meng S."/>
            <person name="Li G."/>
            <person name="Viehrig K."/>
            <person name="Ye F."/>
            <person name="Su P."/>
            <person name="Kiefer A.F."/>
            <person name="Nichols A."/>
            <person name="Cepeda A.J."/>
            <person name="Yan W."/>
            <person name="Fan B."/>
            <person name="Jiang Y."/>
            <person name="Adhikari A."/>
            <person name="Zheng C.-J."/>
            <person name="Schuster L."/>
            <person name="Cowan T.M."/>
            <person name="Smanski M.J."/>
            <person name="Chevrette M.G."/>
            <person name="De Carvalho L.P.S."/>
            <person name="Shen B."/>
        </authorList>
    </citation>
    <scope>NUCLEOTIDE SEQUENCE [LARGE SCALE GENOMIC DNA]</scope>
    <source>
        <strain evidence="1 2">NPDC048320</strain>
    </source>
</reference>
<dbReference type="InterPro" id="IPR036412">
    <property type="entry name" value="HAD-like_sf"/>
</dbReference>
<dbReference type="InterPro" id="IPR023214">
    <property type="entry name" value="HAD_sf"/>
</dbReference>
<keyword evidence="2" id="KW-1185">Reference proteome</keyword>
<dbReference type="GO" id="GO:0016787">
    <property type="term" value="F:hydrolase activity"/>
    <property type="evidence" value="ECO:0007669"/>
    <property type="project" value="UniProtKB-KW"/>
</dbReference>
<dbReference type="Pfam" id="PF08282">
    <property type="entry name" value="Hydrolase_3"/>
    <property type="match status" value="2"/>
</dbReference>
<proteinExistence type="predicted"/>
<dbReference type="EMBL" id="JBICYV010000008">
    <property type="protein sequence ID" value="MFG3012227.1"/>
    <property type="molecule type" value="Genomic_DNA"/>
</dbReference>